<evidence type="ECO:0008006" key="3">
    <source>
        <dbReference type="Google" id="ProtNLM"/>
    </source>
</evidence>
<dbReference type="Proteomes" id="UP001595839">
    <property type="component" value="Unassembled WGS sequence"/>
</dbReference>
<sequence>MRCSTLQSTVVPADDPCAGEATHMLLGSIRDGETDTREPFKDPVCRPCGESFVRRPALKARLVPLHVHMTDNMFIETIEGHRLVKDPDHEARCFDCGTTGSPTWFRFQTNGCPGRPESITVLRYSREAIEGFERPAISAKLWWDYAVDYLHTHVEDWRLVTDHAEYSAYFTFRDREYAVKYNLLDFRFGAVKLPNRGRPEPEIINPELDPYNQVVFNFHGRMTDSGSEPFATWTPGHANVTDRELIILYTPEGRITEVLRVPGLRGWAETTEAISDAFGPISRVKLQTRIYE</sequence>
<name>A0ABV9AHD0_9ACTN</name>
<evidence type="ECO:0000313" key="1">
    <source>
        <dbReference type="EMBL" id="MFC4498465.1"/>
    </source>
</evidence>
<dbReference type="EMBL" id="JBHSFK010000002">
    <property type="protein sequence ID" value="MFC4498465.1"/>
    <property type="molecule type" value="Genomic_DNA"/>
</dbReference>
<proteinExistence type="predicted"/>
<dbReference type="RefSeq" id="WP_381167795.1">
    <property type="nucleotide sequence ID" value="NZ_JBHSFK010000002.1"/>
</dbReference>
<organism evidence="1 2">
    <name type="scientific">Streptomyces vulcanius</name>
    <dbReference type="NCBI Taxonomy" id="1441876"/>
    <lineage>
        <taxon>Bacteria</taxon>
        <taxon>Bacillati</taxon>
        <taxon>Actinomycetota</taxon>
        <taxon>Actinomycetes</taxon>
        <taxon>Kitasatosporales</taxon>
        <taxon>Streptomycetaceae</taxon>
        <taxon>Streptomyces</taxon>
    </lineage>
</organism>
<protein>
    <recommendedName>
        <fullName evidence="3">C2H2-type domain-containing protein</fullName>
    </recommendedName>
</protein>
<reference evidence="2" key="1">
    <citation type="journal article" date="2019" name="Int. J. Syst. Evol. Microbiol.">
        <title>The Global Catalogue of Microorganisms (GCM) 10K type strain sequencing project: providing services to taxonomists for standard genome sequencing and annotation.</title>
        <authorList>
            <consortium name="The Broad Institute Genomics Platform"/>
            <consortium name="The Broad Institute Genome Sequencing Center for Infectious Disease"/>
            <person name="Wu L."/>
            <person name="Ma J."/>
        </authorList>
    </citation>
    <scope>NUCLEOTIDE SEQUENCE [LARGE SCALE GENOMIC DNA]</scope>
    <source>
        <strain evidence="2">CGMCC 4.7177</strain>
    </source>
</reference>
<keyword evidence="2" id="KW-1185">Reference proteome</keyword>
<gene>
    <name evidence="1" type="ORF">ACFPIH_02830</name>
</gene>
<evidence type="ECO:0000313" key="2">
    <source>
        <dbReference type="Proteomes" id="UP001595839"/>
    </source>
</evidence>
<comment type="caution">
    <text evidence="1">The sequence shown here is derived from an EMBL/GenBank/DDBJ whole genome shotgun (WGS) entry which is preliminary data.</text>
</comment>
<accession>A0ABV9AHD0</accession>